<dbReference type="GO" id="GO:0016020">
    <property type="term" value="C:membrane"/>
    <property type="evidence" value="ECO:0007669"/>
    <property type="project" value="UniProtKB-SubCell"/>
</dbReference>
<reference evidence="10" key="1">
    <citation type="submission" date="2023-07" db="EMBL/GenBank/DDBJ databases">
        <title>Chromosome-level genome assembly of Artemia franciscana.</title>
        <authorList>
            <person name="Jo E."/>
        </authorList>
    </citation>
    <scope>NUCLEOTIDE SEQUENCE</scope>
    <source>
        <tissue evidence="10">Whole body</tissue>
    </source>
</reference>
<feature type="transmembrane region" description="Helical" evidence="8">
    <location>
        <begin position="85"/>
        <end position="104"/>
    </location>
</feature>
<keyword evidence="3" id="KW-0813">Transport</keyword>
<dbReference type="InterPro" id="IPR050930">
    <property type="entry name" value="MFS_Vesicular_Transporter"/>
</dbReference>
<dbReference type="InterPro" id="IPR036259">
    <property type="entry name" value="MFS_trans_sf"/>
</dbReference>
<evidence type="ECO:0000256" key="8">
    <source>
        <dbReference type="SAM" id="Phobius"/>
    </source>
</evidence>
<dbReference type="PROSITE" id="PS50850">
    <property type="entry name" value="MFS"/>
    <property type="match status" value="1"/>
</dbReference>
<feature type="transmembrane region" description="Helical" evidence="8">
    <location>
        <begin position="318"/>
        <end position="344"/>
    </location>
</feature>
<keyword evidence="7 8" id="KW-0472">Membrane</keyword>
<protein>
    <recommendedName>
        <fullName evidence="9">Major facilitator superfamily (MFS) profile domain-containing protein</fullName>
    </recommendedName>
</protein>
<dbReference type="PANTHER" id="PTHR23506">
    <property type="entry name" value="GH10249P"/>
    <property type="match status" value="1"/>
</dbReference>
<dbReference type="PRINTS" id="PR01035">
    <property type="entry name" value="TCRTETA"/>
</dbReference>
<sequence length="456" mass="49050">MWSTVTSKMWGIYTRRQWATILVVASAHFSIAIASSLQAPFYPFEAEKKGATATEYGLVFGVFYLIVFSISPLFGQYLNVIGAKFVFTTGSFVVALCTLLFGLLDLVNGHASFIGLSFAIRIIEAIGNAGYLTASYSYLAAEFPSTVATVFASLETFYGVGLIAGPALGAIFYHIGGFSLPFAVFGVIVGVEAIFSYFFLPSYEPTDVDTQNPFLVLQVLKVPGILLAACTIVVSAISTGFIATTLEPHLRQFNLSHAQIGSVFMIEGGTYAVFAPIWGRVCDRLDTPEIVTMAGSSFMLVGFIFLGPLPIIPIPTLLWLSCLSLVSIGIGSGALLVAGFLSGLKIALREGYPSNLVTFGVISGLWSSAFALGCFLGPSIAGYLYDHVGFRKVTWFCAGCHTVTIVTTLIYIVMYRLKCPTEPPDLFSEQSASTELTESTKLLGQTDSKLQQNRSV</sequence>
<dbReference type="InterPro" id="IPR011701">
    <property type="entry name" value="MFS"/>
</dbReference>
<evidence type="ECO:0000256" key="7">
    <source>
        <dbReference type="ARBA" id="ARBA00023136"/>
    </source>
</evidence>
<evidence type="ECO:0000313" key="10">
    <source>
        <dbReference type="EMBL" id="KAK2718530.1"/>
    </source>
</evidence>
<evidence type="ECO:0000256" key="6">
    <source>
        <dbReference type="ARBA" id="ARBA00022989"/>
    </source>
</evidence>
<comment type="caution">
    <text evidence="10">The sequence shown here is derived from an EMBL/GenBank/DDBJ whole genome shotgun (WGS) entry which is preliminary data.</text>
</comment>
<feature type="domain" description="Major facilitator superfamily (MFS) profile" evidence="9">
    <location>
        <begin position="20"/>
        <end position="416"/>
    </location>
</feature>
<feature type="transmembrane region" description="Helical" evidence="8">
    <location>
        <begin position="258"/>
        <end position="278"/>
    </location>
</feature>
<proteinExistence type="inferred from homology"/>
<comment type="similarity">
    <text evidence="2">Belongs to the major facilitator superfamily. Vesicular transporter family.</text>
</comment>
<dbReference type="Proteomes" id="UP001187531">
    <property type="component" value="Unassembled WGS sequence"/>
</dbReference>
<evidence type="ECO:0000259" key="9">
    <source>
        <dbReference type="PROSITE" id="PS50850"/>
    </source>
</evidence>
<evidence type="ECO:0000256" key="5">
    <source>
        <dbReference type="ARBA" id="ARBA00022775"/>
    </source>
</evidence>
<dbReference type="PANTHER" id="PTHR23506:SF26">
    <property type="entry name" value="MFS-TYPE TRANSPORTER SLC18B1"/>
    <property type="match status" value="1"/>
</dbReference>
<evidence type="ECO:0000256" key="1">
    <source>
        <dbReference type="ARBA" id="ARBA00004141"/>
    </source>
</evidence>
<feature type="transmembrane region" description="Helical" evidence="8">
    <location>
        <begin position="58"/>
        <end position="78"/>
    </location>
</feature>
<dbReference type="InterPro" id="IPR020846">
    <property type="entry name" value="MFS_dom"/>
</dbReference>
<organism evidence="10 11">
    <name type="scientific">Artemia franciscana</name>
    <name type="common">Brine shrimp</name>
    <name type="synonym">Artemia sanfranciscana</name>
    <dbReference type="NCBI Taxonomy" id="6661"/>
    <lineage>
        <taxon>Eukaryota</taxon>
        <taxon>Metazoa</taxon>
        <taxon>Ecdysozoa</taxon>
        <taxon>Arthropoda</taxon>
        <taxon>Crustacea</taxon>
        <taxon>Branchiopoda</taxon>
        <taxon>Anostraca</taxon>
        <taxon>Artemiidae</taxon>
        <taxon>Artemia</taxon>
    </lineage>
</organism>
<evidence type="ECO:0000256" key="4">
    <source>
        <dbReference type="ARBA" id="ARBA00022692"/>
    </source>
</evidence>
<dbReference type="GO" id="GO:0022857">
    <property type="term" value="F:transmembrane transporter activity"/>
    <property type="evidence" value="ECO:0007669"/>
    <property type="project" value="InterPro"/>
</dbReference>
<dbReference type="EMBL" id="JAVRJZ010000009">
    <property type="protein sequence ID" value="KAK2718530.1"/>
    <property type="molecule type" value="Genomic_DNA"/>
</dbReference>
<dbReference type="Gene3D" id="1.20.1250.20">
    <property type="entry name" value="MFS general substrate transporter like domains"/>
    <property type="match status" value="2"/>
</dbReference>
<evidence type="ECO:0000256" key="3">
    <source>
        <dbReference type="ARBA" id="ARBA00022448"/>
    </source>
</evidence>
<dbReference type="Pfam" id="PF07690">
    <property type="entry name" value="MFS_1"/>
    <property type="match status" value="1"/>
</dbReference>
<feature type="transmembrane region" description="Helical" evidence="8">
    <location>
        <begin position="220"/>
        <end position="246"/>
    </location>
</feature>
<dbReference type="InterPro" id="IPR001958">
    <property type="entry name" value="Tet-R_TetA/multi-R_MdtG-like"/>
</dbReference>
<gene>
    <name evidence="10" type="ORF">QYM36_005761</name>
</gene>
<keyword evidence="4 8" id="KW-0812">Transmembrane</keyword>
<dbReference type="SUPFAM" id="SSF103473">
    <property type="entry name" value="MFS general substrate transporter"/>
    <property type="match status" value="1"/>
</dbReference>
<name>A0AA88LEF7_ARTSF</name>
<dbReference type="AlphaFoldDB" id="A0AA88LEF7"/>
<accession>A0AA88LEF7</accession>
<keyword evidence="11" id="KW-1185">Reference proteome</keyword>
<keyword evidence="6 8" id="KW-1133">Transmembrane helix</keyword>
<comment type="subcellular location">
    <subcellularLocation>
        <location evidence="1">Membrane</location>
        <topology evidence="1">Multi-pass membrane protein</topology>
    </subcellularLocation>
</comment>
<feature type="transmembrane region" description="Helical" evidence="8">
    <location>
        <begin position="356"/>
        <end position="381"/>
    </location>
</feature>
<keyword evidence="5" id="KW-0532">Neurotransmitter transport</keyword>
<evidence type="ECO:0000313" key="11">
    <source>
        <dbReference type="Proteomes" id="UP001187531"/>
    </source>
</evidence>
<feature type="transmembrane region" description="Helical" evidence="8">
    <location>
        <begin position="146"/>
        <end position="172"/>
    </location>
</feature>
<feature type="transmembrane region" description="Helical" evidence="8">
    <location>
        <begin position="178"/>
        <end position="200"/>
    </location>
</feature>
<evidence type="ECO:0000256" key="2">
    <source>
        <dbReference type="ARBA" id="ARBA00006829"/>
    </source>
</evidence>
<feature type="transmembrane region" description="Helical" evidence="8">
    <location>
        <begin position="393"/>
        <end position="414"/>
    </location>
</feature>
<feature type="transmembrane region" description="Helical" evidence="8">
    <location>
        <begin position="290"/>
        <end position="312"/>
    </location>
</feature>
<feature type="transmembrane region" description="Helical" evidence="8">
    <location>
        <begin position="110"/>
        <end position="134"/>
    </location>
</feature>